<sequence>MVDTLDKILATNNFYAILGVTSDASKSEISKSYKRLSLKVHPDKHSSGTEDVKEKAKRAFQKLNQATKLCRIPVRAGYTMLKTNGKKLTNDKERLSNGDERNNANVKNGNVNKSNSGGKRSGDANKS</sequence>
<dbReference type="PRINTS" id="PR00625">
    <property type="entry name" value="JDOMAIN"/>
</dbReference>
<evidence type="ECO:0000259" key="2">
    <source>
        <dbReference type="PROSITE" id="PS50076"/>
    </source>
</evidence>
<evidence type="ECO:0000313" key="3">
    <source>
        <dbReference type="EMBL" id="CAB9509492.1"/>
    </source>
</evidence>
<proteinExistence type="predicted"/>
<organism evidence="3 4">
    <name type="scientific">Seminavis robusta</name>
    <dbReference type="NCBI Taxonomy" id="568900"/>
    <lineage>
        <taxon>Eukaryota</taxon>
        <taxon>Sar</taxon>
        <taxon>Stramenopiles</taxon>
        <taxon>Ochrophyta</taxon>
        <taxon>Bacillariophyta</taxon>
        <taxon>Bacillariophyceae</taxon>
        <taxon>Bacillariophycidae</taxon>
        <taxon>Naviculales</taxon>
        <taxon>Naviculaceae</taxon>
        <taxon>Seminavis</taxon>
    </lineage>
</organism>
<dbReference type="PROSITE" id="PS50076">
    <property type="entry name" value="DNAJ_2"/>
    <property type="match status" value="1"/>
</dbReference>
<dbReference type="PANTHER" id="PTHR24074">
    <property type="entry name" value="CO-CHAPERONE PROTEIN DJLA"/>
    <property type="match status" value="1"/>
</dbReference>
<keyword evidence="4" id="KW-1185">Reference proteome</keyword>
<dbReference type="Pfam" id="PF00226">
    <property type="entry name" value="DnaJ"/>
    <property type="match status" value="1"/>
</dbReference>
<dbReference type="InterPro" id="IPR036869">
    <property type="entry name" value="J_dom_sf"/>
</dbReference>
<dbReference type="InterPro" id="IPR001623">
    <property type="entry name" value="DnaJ_domain"/>
</dbReference>
<dbReference type="Proteomes" id="UP001153069">
    <property type="component" value="Unassembled WGS sequence"/>
</dbReference>
<dbReference type="SUPFAM" id="SSF46565">
    <property type="entry name" value="Chaperone J-domain"/>
    <property type="match status" value="1"/>
</dbReference>
<gene>
    <name evidence="3" type="ORF">SEMRO_392_G133270.1</name>
</gene>
<dbReference type="AlphaFoldDB" id="A0A9N8DV08"/>
<dbReference type="Gene3D" id="1.10.287.110">
    <property type="entry name" value="DnaJ domain"/>
    <property type="match status" value="1"/>
</dbReference>
<feature type="compositionally biased region" description="Basic and acidic residues" evidence="1">
    <location>
        <begin position="88"/>
        <end position="102"/>
    </location>
</feature>
<reference evidence="3" key="1">
    <citation type="submission" date="2020-06" db="EMBL/GenBank/DDBJ databases">
        <authorList>
            <consortium name="Plant Systems Biology data submission"/>
        </authorList>
    </citation>
    <scope>NUCLEOTIDE SEQUENCE</scope>
    <source>
        <strain evidence="3">D6</strain>
    </source>
</reference>
<dbReference type="InterPro" id="IPR050817">
    <property type="entry name" value="DjlA_DnaK_co-chaperone"/>
</dbReference>
<feature type="region of interest" description="Disordered" evidence="1">
    <location>
        <begin position="81"/>
        <end position="127"/>
    </location>
</feature>
<feature type="domain" description="J" evidence="2">
    <location>
        <begin position="13"/>
        <end position="94"/>
    </location>
</feature>
<dbReference type="OrthoDB" id="10250354at2759"/>
<dbReference type="EMBL" id="CAICTM010000391">
    <property type="protein sequence ID" value="CAB9509492.1"/>
    <property type="molecule type" value="Genomic_DNA"/>
</dbReference>
<dbReference type="CDD" id="cd06257">
    <property type="entry name" value="DnaJ"/>
    <property type="match status" value="1"/>
</dbReference>
<dbReference type="SMART" id="SM00271">
    <property type="entry name" value="DnaJ"/>
    <property type="match status" value="1"/>
</dbReference>
<evidence type="ECO:0000313" key="4">
    <source>
        <dbReference type="Proteomes" id="UP001153069"/>
    </source>
</evidence>
<feature type="compositionally biased region" description="Low complexity" evidence="1">
    <location>
        <begin position="103"/>
        <end position="118"/>
    </location>
</feature>
<name>A0A9N8DV08_9STRA</name>
<evidence type="ECO:0000256" key="1">
    <source>
        <dbReference type="SAM" id="MobiDB-lite"/>
    </source>
</evidence>
<protein>
    <recommendedName>
        <fullName evidence="2">J domain-containing protein</fullName>
    </recommendedName>
</protein>
<accession>A0A9N8DV08</accession>
<comment type="caution">
    <text evidence="3">The sequence shown here is derived from an EMBL/GenBank/DDBJ whole genome shotgun (WGS) entry which is preliminary data.</text>
</comment>